<dbReference type="InterPro" id="IPR014284">
    <property type="entry name" value="RNA_pol_sigma-70_dom"/>
</dbReference>
<evidence type="ECO:0000256" key="5">
    <source>
        <dbReference type="ARBA" id="ARBA00023163"/>
    </source>
</evidence>
<evidence type="ECO:0000256" key="4">
    <source>
        <dbReference type="ARBA" id="ARBA00023125"/>
    </source>
</evidence>
<accession>A0A7W7I2Q0</accession>
<sequence>MTLVFPLPAPLLRLLRSVLSGSPRAVRGAGGDGPPAINELYHARRLSLVRLAVLMVDDLPTAEDIVQDVFAALYRRHGADLAGVADPHAYLTTGVMNAARSALRRRRSARAYVPPRPGLAPAAEDEVLLGQGDREVLAALAELTVRQRQVMVLRYWSELSEREIADVLRVSRGTVKSTASRALTVLRGRLGERR</sequence>
<keyword evidence="2" id="KW-0805">Transcription regulation</keyword>
<evidence type="ECO:0000256" key="1">
    <source>
        <dbReference type="ARBA" id="ARBA00010641"/>
    </source>
</evidence>
<dbReference type="Gene3D" id="1.10.1740.10">
    <property type="match status" value="1"/>
</dbReference>
<dbReference type="InterPro" id="IPR007627">
    <property type="entry name" value="RNA_pol_sigma70_r2"/>
</dbReference>
<dbReference type="NCBIfam" id="TIGR02937">
    <property type="entry name" value="sigma70-ECF"/>
    <property type="match status" value="1"/>
</dbReference>
<feature type="domain" description="RNA polymerase sigma factor 70 region 4 type 2" evidence="7">
    <location>
        <begin position="134"/>
        <end position="183"/>
    </location>
</feature>
<dbReference type="GO" id="GO:0006352">
    <property type="term" value="P:DNA-templated transcription initiation"/>
    <property type="evidence" value="ECO:0007669"/>
    <property type="project" value="InterPro"/>
</dbReference>
<dbReference type="AlphaFoldDB" id="A0A7W7I2Q0"/>
<dbReference type="RefSeq" id="WP_184996426.1">
    <property type="nucleotide sequence ID" value="NZ_BOMK01000035.1"/>
</dbReference>
<dbReference type="CDD" id="cd06171">
    <property type="entry name" value="Sigma70_r4"/>
    <property type="match status" value="1"/>
</dbReference>
<dbReference type="InterPro" id="IPR013324">
    <property type="entry name" value="RNA_pol_sigma_r3/r4-like"/>
</dbReference>
<name>A0A7W7I2Q0_9ACTN</name>
<dbReference type="Pfam" id="PF08281">
    <property type="entry name" value="Sigma70_r4_2"/>
    <property type="match status" value="1"/>
</dbReference>
<dbReference type="PANTHER" id="PTHR43133">
    <property type="entry name" value="RNA POLYMERASE ECF-TYPE SIGMA FACTO"/>
    <property type="match status" value="1"/>
</dbReference>
<dbReference type="Pfam" id="PF04542">
    <property type="entry name" value="Sigma70_r2"/>
    <property type="match status" value="1"/>
</dbReference>
<gene>
    <name evidence="8" type="ORF">BJ971_005915</name>
</gene>
<keyword evidence="9" id="KW-1185">Reference proteome</keyword>
<dbReference type="InterPro" id="IPR039425">
    <property type="entry name" value="RNA_pol_sigma-70-like"/>
</dbReference>
<feature type="domain" description="RNA polymerase sigma-70 region 2" evidence="6">
    <location>
        <begin position="41"/>
        <end position="107"/>
    </location>
</feature>
<evidence type="ECO:0000256" key="2">
    <source>
        <dbReference type="ARBA" id="ARBA00023015"/>
    </source>
</evidence>
<evidence type="ECO:0000313" key="9">
    <source>
        <dbReference type="Proteomes" id="UP000578112"/>
    </source>
</evidence>
<comment type="similarity">
    <text evidence="1">Belongs to the sigma-70 factor family. ECF subfamily.</text>
</comment>
<dbReference type="InterPro" id="IPR013249">
    <property type="entry name" value="RNA_pol_sigma70_r4_t2"/>
</dbReference>
<dbReference type="GO" id="GO:0003677">
    <property type="term" value="F:DNA binding"/>
    <property type="evidence" value="ECO:0007669"/>
    <property type="project" value="UniProtKB-KW"/>
</dbReference>
<reference evidence="8 9" key="1">
    <citation type="submission" date="2020-08" db="EMBL/GenBank/DDBJ databases">
        <title>Sequencing the genomes of 1000 actinobacteria strains.</title>
        <authorList>
            <person name="Klenk H.-P."/>
        </authorList>
    </citation>
    <scope>NUCLEOTIDE SEQUENCE [LARGE SCALE GENOMIC DNA]</scope>
    <source>
        <strain evidence="8 9">DSM 43149</strain>
    </source>
</reference>
<dbReference type="PANTHER" id="PTHR43133:SF50">
    <property type="entry name" value="ECF RNA POLYMERASE SIGMA FACTOR SIGM"/>
    <property type="match status" value="1"/>
</dbReference>
<keyword evidence="5" id="KW-0804">Transcription</keyword>
<dbReference type="SUPFAM" id="SSF88659">
    <property type="entry name" value="Sigma3 and sigma4 domains of RNA polymerase sigma factors"/>
    <property type="match status" value="1"/>
</dbReference>
<proteinExistence type="inferred from homology"/>
<dbReference type="EMBL" id="JACHNH010000001">
    <property type="protein sequence ID" value="MBB4765359.1"/>
    <property type="molecule type" value="Genomic_DNA"/>
</dbReference>
<evidence type="ECO:0000313" key="8">
    <source>
        <dbReference type="EMBL" id="MBB4765359.1"/>
    </source>
</evidence>
<dbReference type="Gene3D" id="1.10.10.10">
    <property type="entry name" value="Winged helix-like DNA-binding domain superfamily/Winged helix DNA-binding domain"/>
    <property type="match status" value="1"/>
</dbReference>
<evidence type="ECO:0000259" key="7">
    <source>
        <dbReference type="Pfam" id="PF08281"/>
    </source>
</evidence>
<dbReference type="GO" id="GO:0016987">
    <property type="term" value="F:sigma factor activity"/>
    <property type="evidence" value="ECO:0007669"/>
    <property type="project" value="UniProtKB-KW"/>
</dbReference>
<comment type="caution">
    <text evidence="8">The sequence shown here is derived from an EMBL/GenBank/DDBJ whole genome shotgun (WGS) entry which is preliminary data.</text>
</comment>
<protein>
    <submittedName>
        <fullName evidence="8">RNA polymerase sigma factor (Sigma-70 family)</fullName>
    </submittedName>
</protein>
<organism evidence="8 9">
    <name type="scientific">Actinoplanes digitatis</name>
    <dbReference type="NCBI Taxonomy" id="1868"/>
    <lineage>
        <taxon>Bacteria</taxon>
        <taxon>Bacillati</taxon>
        <taxon>Actinomycetota</taxon>
        <taxon>Actinomycetes</taxon>
        <taxon>Micromonosporales</taxon>
        <taxon>Micromonosporaceae</taxon>
        <taxon>Actinoplanes</taxon>
    </lineage>
</organism>
<keyword evidence="4" id="KW-0238">DNA-binding</keyword>
<dbReference type="InterPro" id="IPR013325">
    <property type="entry name" value="RNA_pol_sigma_r2"/>
</dbReference>
<keyword evidence="3" id="KW-0731">Sigma factor</keyword>
<dbReference type="InterPro" id="IPR036388">
    <property type="entry name" value="WH-like_DNA-bd_sf"/>
</dbReference>
<evidence type="ECO:0000256" key="3">
    <source>
        <dbReference type="ARBA" id="ARBA00023082"/>
    </source>
</evidence>
<evidence type="ECO:0000259" key="6">
    <source>
        <dbReference type="Pfam" id="PF04542"/>
    </source>
</evidence>
<dbReference type="Proteomes" id="UP000578112">
    <property type="component" value="Unassembled WGS sequence"/>
</dbReference>
<dbReference type="SUPFAM" id="SSF88946">
    <property type="entry name" value="Sigma2 domain of RNA polymerase sigma factors"/>
    <property type="match status" value="1"/>
</dbReference>